<gene>
    <name evidence="3" type="primary">GPI16</name>
    <name evidence="3" type="ORF">MEQU1_001580</name>
</gene>
<dbReference type="Proteomes" id="UP001214415">
    <property type="component" value="Chromosome 3"/>
</dbReference>
<dbReference type="Pfam" id="PF04113">
    <property type="entry name" value="Gpi16"/>
    <property type="match status" value="2"/>
</dbReference>
<organism evidence="3 4">
    <name type="scientific">Malassezia equina</name>
    <dbReference type="NCBI Taxonomy" id="1381935"/>
    <lineage>
        <taxon>Eukaryota</taxon>
        <taxon>Fungi</taxon>
        <taxon>Dikarya</taxon>
        <taxon>Basidiomycota</taxon>
        <taxon>Ustilaginomycotina</taxon>
        <taxon>Malasseziomycetes</taxon>
        <taxon>Malasseziales</taxon>
        <taxon>Malasseziaceae</taxon>
        <taxon>Malassezia</taxon>
    </lineage>
</organism>
<dbReference type="PANTHER" id="PTHR12959:SF11">
    <property type="entry name" value="GPI TRANSAMIDASE COMPONENT PIG-T"/>
    <property type="match status" value="1"/>
</dbReference>
<dbReference type="PANTHER" id="PTHR12959">
    <property type="entry name" value="GPI TRANSAMIDASE COMPONENT PIG-T-RELATED"/>
    <property type="match status" value="1"/>
</dbReference>
<dbReference type="AlphaFoldDB" id="A0AAF0EE04"/>
<keyword evidence="2" id="KW-0812">Transmembrane</keyword>
<evidence type="ECO:0000313" key="3">
    <source>
        <dbReference type="EMBL" id="WFD22901.1"/>
    </source>
</evidence>
<dbReference type="Gene3D" id="3.30.900.20">
    <property type="match status" value="1"/>
</dbReference>
<dbReference type="InterPro" id="IPR053729">
    <property type="entry name" value="MAD2L1BP_domain_sf"/>
</dbReference>
<feature type="region of interest" description="Disordered" evidence="1">
    <location>
        <begin position="232"/>
        <end position="261"/>
    </location>
</feature>
<evidence type="ECO:0000256" key="1">
    <source>
        <dbReference type="SAM" id="MobiDB-lite"/>
    </source>
</evidence>
<proteinExistence type="predicted"/>
<feature type="compositionally biased region" description="Basic and acidic residues" evidence="1">
    <location>
        <begin position="239"/>
        <end position="249"/>
    </location>
</feature>
<keyword evidence="2" id="KW-0472">Membrane</keyword>
<accession>A0AAF0EE04</accession>
<dbReference type="GO" id="GO:0006458">
    <property type="term" value="P:'de novo' protein folding"/>
    <property type="evidence" value="ECO:0007669"/>
    <property type="project" value="InterPro"/>
</dbReference>
<dbReference type="Pfam" id="PF10681">
    <property type="entry name" value="Rot1"/>
    <property type="match status" value="1"/>
</dbReference>
<dbReference type="InterPro" id="IPR007245">
    <property type="entry name" value="PIG-T"/>
</dbReference>
<sequence>MALHDASAGPLEIDVQSFFHAQSAHEWGDMPTQPGGHVRRLRALLVMALVRHVLWAHGQVPRPVAQLEKEVSELMASNDLEGLQTYVGVTTAPDAPPLPRGRAPWLPTAHLVRALTRMTERLYALLCALPDSDAKLDVALVLGTSLQFPQWTAMLHVQGRWDACDNLIEDTDECWERRRKAAALLERKVTRALLEALPISTTESAPTRLRMLVRVPAHLRVTGWQPRPHWTAPLPMPLRKADPTEDARCRPASVPRPSRMSTQVQGLLQQRHASRTAFSPHARSRAPVLRITVNGACHDAEAATTPPGLCPPRDGWLECDTVVIIADTTLDGTWSTGTGAVTTGQSFFNLVNNTFSIPANAGQSYSFTMTSETTGYWEEAIFQYIRQDTSKPQCYTAQLVWQHGNFTIFPNASLVLDPFIADGRQQISHSCGVQNNKVQYYAQQEMMQSFYISTYIHYNESSYKLQLYEFDGTPKPAMYLHYRPPQMYPTKALHKLMVGLIVAVCAAACLALAAGFAHAASESFDEALTLRPLVGGRVHAAFAFTLTSDHASVHHFGKMPRALLQPVASLGVEDMHLSLSKGRWLYDEWGSPAADDAGDEAVASGAEVWAVMPNHTDVWPRWRMLMSALASLSCASLDAVDEASTLQPQWPYIGSHPVLHSYLPSESVCTENLSPLLKLLPCKGGAGLASLLKPHALLRAEFHSIALRATHAHGVWTVQLRVQAVMRPSAVRDTLWNLSDLFGQALATSCPVATSSHIRVRSGTPPLPPVAPVMPDDDEEDDEEEMLPRTGALATYTEPHTTYIYDTRSLAEYGGALDVELVSPARSPLVRAPPLRATRQVLGHGQERNLVRVTLRNDLPSETVSVVYYEHVPRMVRPLLHTLHTHVQVDEYDEQDEVVRYTDDIDSPFVVHASYVPAEVRRRSGSLELVLRVPAASTLTITYTLEKHMLHYNEHMPDSHRGVDMPPALFLPLRGGAPWADAHRAWDVHRVQASRIYTAPSLLDMAVPDFSMPYNVILFYSTFVALFFGSFLNLLVRRFRDVTSHTTR</sequence>
<keyword evidence="2" id="KW-1133">Transmembrane helix</keyword>
<feature type="transmembrane region" description="Helical" evidence="2">
    <location>
        <begin position="1017"/>
        <end position="1036"/>
    </location>
</feature>
<reference evidence="3" key="1">
    <citation type="submission" date="2023-03" db="EMBL/GenBank/DDBJ databases">
        <title>Mating type loci evolution in Malassezia.</title>
        <authorList>
            <person name="Coelho M.A."/>
        </authorList>
    </citation>
    <scope>NUCLEOTIDE SEQUENCE</scope>
    <source>
        <strain evidence="3">CBS 12830</strain>
    </source>
</reference>
<dbReference type="GO" id="GO:0016255">
    <property type="term" value="P:attachment of GPI anchor to protein"/>
    <property type="evidence" value="ECO:0007669"/>
    <property type="project" value="InterPro"/>
</dbReference>
<dbReference type="EMBL" id="CP119902">
    <property type="protein sequence ID" value="WFD22901.1"/>
    <property type="molecule type" value="Genomic_DNA"/>
</dbReference>
<feature type="region of interest" description="Disordered" evidence="1">
    <location>
        <begin position="758"/>
        <end position="783"/>
    </location>
</feature>
<dbReference type="GO" id="GO:0042765">
    <property type="term" value="C:GPI-anchor transamidase complex"/>
    <property type="evidence" value="ECO:0007669"/>
    <property type="project" value="InterPro"/>
</dbReference>
<evidence type="ECO:0000313" key="4">
    <source>
        <dbReference type="Proteomes" id="UP001214415"/>
    </source>
</evidence>
<name>A0AAF0EE04_9BASI</name>
<dbReference type="InterPro" id="IPR019623">
    <property type="entry name" value="Rot1"/>
</dbReference>
<protein>
    <submittedName>
        <fullName evidence="3">Subunit of the glycosylphosphatidylinositol transamidase complex-like protein</fullName>
    </submittedName>
</protein>
<evidence type="ECO:0000256" key="2">
    <source>
        <dbReference type="SAM" id="Phobius"/>
    </source>
</evidence>
<keyword evidence="4" id="KW-1185">Reference proteome</keyword>